<feature type="binding site" evidence="7">
    <location>
        <begin position="113"/>
        <end position="114"/>
    </location>
    <ligand>
        <name>substrate</name>
    </ligand>
</feature>
<dbReference type="InterPro" id="IPR023045">
    <property type="entry name" value="MoaC"/>
</dbReference>
<dbReference type="HAMAP" id="MF_01224_B">
    <property type="entry name" value="MoaC_B"/>
    <property type="match status" value="1"/>
</dbReference>
<dbReference type="CDD" id="cd01420">
    <property type="entry name" value="MoaC_PE"/>
    <property type="match status" value="1"/>
</dbReference>
<dbReference type="EC" id="4.6.1.17" evidence="3 7"/>
<dbReference type="RefSeq" id="WP_382408432.1">
    <property type="nucleotide sequence ID" value="NZ_JBHSGU010000003.1"/>
</dbReference>
<dbReference type="SUPFAM" id="SSF55040">
    <property type="entry name" value="Molybdenum cofactor biosynthesis protein C, MoaC"/>
    <property type="match status" value="1"/>
</dbReference>
<dbReference type="InterPro" id="IPR002820">
    <property type="entry name" value="Mopterin_CF_biosynth-C_dom"/>
</dbReference>
<dbReference type="InterPro" id="IPR036522">
    <property type="entry name" value="MoaC_sf"/>
</dbReference>
<feature type="binding site" evidence="7">
    <location>
        <begin position="75"/>
        <end position="77"/>
    </location>
    <ligand>
        <name>substrate</name>
    </ligand>
</feature>
<organism evidence="9 10">
    <name type="scientific">Glaciecola siphonariae</name>
    <dbReference type="NCBI Taxonomy" id="521012"/>
    <lineage>
        <taxon>Bacteria</taxon>
        <taxon>Pseudomonadati</taxon>
        <taxon>Pseudomonadota</taxon>
        <taxon>Gammaproteobacteria</taxon>
        <taxon>Alteromonadales</taxon>
        <taxon>Alteromonadaceae</taxon>
        <taxon>Glaciecola</taxon>
    </lineage>
</organism>
<dbReference type="EMBL" id="JBHSGU010000003">
    <property type="protein sequence ID" value="MFC4700672.1"/>
    <property type="molecule type" value="Genomic_DNA"/>
</dbReference>
<keyword evidence="10" id="KW-1185">Reference proteome</keyword>
<keyword evidence="5 7" id="KW-0456">Lyase</keyword>
<evidence type="ECO:0000313" key="9">
    <source>
        <dbReference type="EMBL" id="MFC4700672.1"/>
    </source>
</evidence>
<proteinExistence type="inferred from homology"/>
<reference evidence="10" key="1">
    <citation type="journal article" date="2019" name="Int. J. Syst. Evol. Microbiol.">
        <title>The Global Catalogue of Microorganisms (GCM) 10K type strain sequencing project: providing services to taxonomists for standard genome sequencing and annotation.</title>
        <authorList>
            <consortium name="The Broad Institute Genomics Platform"/>
            <consortium name="The Broad Institute Genome Sequencing Center for Infectious Disease"/>
            <person name="Wu L."/>
            <person name="Ma J."/>
        </authorList>
    </citation>
    <scope>NUCLEOTIDE SEQUENCE [LARGE SCALE GENOMIC DNA]</scope>
    <source>
        <strain evidence="10">KACC 12507</strain>
    </source>
</reference>
<comment type="subunit">
    <text evidence="7">Homohexamer; trimer of dimers.</text>
</comment>
<evidence type="ECO:0000256" key="4">
    <source>
        <dbReference type="ARBA" id="ARBA00023150"/>
    </source>
</evidence>
<keyword evidence="4 7" id="KW-0501">Molybdenum cofactor biosynthesis</keyword>
<dbReference type="NCBIfam" id="NF006870">
    <property type="entry name" value="PRK09364.1"/>
    <property type="match status" value="1"/>
</dbReference>
<evidence type="ECO:0000256" key="2">
    <source>
        <dbReference type="ARBA" id="ARBA00005046"/>
    </source>
</evidence>
<dbReference type="PANTHER" id="PTHR22960:SF0">
    <property type="entry name" value="MOLYBDENUM COFACTOR BIOSYNTHESIS PROTEIN 1"/>
    <property type="match status" value="1"/>
</dbReference>
<protein>
    <recommendedName>
        <fullName evidence="3 7">Cyclic pyranopterin monophosphate synthase</fullName>
        <ecNumber evidence="3 7">4.6.1.17</ecNumber>
    </recommendedName>
    <alternativeName>
        <fullName evidence="7">Molybdenum cofactor biosynthesis protein C</fullName>
    </alternativeName>
</protein>
<comment type="function">
    <text evidence="6 7">Catalyzes the conversion of (8S)-3',8-cyclo-7,8-dihydroguanosine 5'-triphosphate to cyclic pyranopterin monophosphate (cPMP).</text>
</comment>
<accession>A0ABV9LVW6</accession>
<comment type="catalytic activity">
    <reaction evidence="1 7">
        <text>(8S)-3',8-cyclo-7,8-dihydroguanosine 5'-triphosphate = cyclic pyranopterin phosphate + diphosphate</text>
        <dbReference type="Rhea" id="RHEA:49580"/>
        <dbReference type="ChEBI" id="CHEBI:33019"/>
        <dbReference type="ChEBI" id="CHEBI:59648"/>
        <dbReference type="ChEBI" id="CHEBI:131766"/>
        <dbReference type="EC" id="4.6.1.17"/>
    </reaction>
</comment>
<dbReference type="PANTHER" id="PTHR22960">
    <property type="entry name" value="MOLYBDOPTERIN COFACTOR SYNTHESIS PROTEIN A"/>
    <property type="match status" value="1"/>
</dbReference>
<evidence type="ECO:0000256" key="6">
    <source>
        <dbReference type="ARBA" id="ARBA00055087"/>
    </source>
</evidence>
<evidence type="ECO:0000256" key="3">
    <source>
        <dbReference type="ARBA" id="ARBA00012575"/>
    </source>
</evidence>
<dbReference type="GO" id="GO:0061799">
    <property type="term" value="F:cyclic pyranopterin monophosphate synthase activity"/>
    <property type="evidence" value="ECO:0007669"/>
    <property type="project" value="UniProtKB-EC"/>
</dbReference>
<dbReference type="Proteomes" id="UP001595897">
    <property type="component" value="Unassembled WGS sequence"/>
</dbReference>
<dbReference type="NCBIfam" id="TIGR00581">
    <property type="entry name" value="moaC"/>
    <property type="match status" value="1"/>
</dbReference>
<dbReference type="InterPro" id="IPR047594">
    <property type="entry name" value="MoaC_bact/euk"/>
</dbReference>
<sequence length="160" mass="17135">MSNLTHVDASGSANMVDVNSKAETVRVATAEAFIYMSQATIDEVLAHQNKKGDVLTTAKIAGIMAAKKCSDLIPLCHPLMLSQVDVDIEVQAEQLRLRVTSLCKLSGKTGVEMEALTAVSVAALTLFDMCKASDPNMRIEGMRVLSKSGGKTGDWQHPNT</sequence>
<evidence type="ECO:0000256" key="1">
    <source>
        <dbReference type="ARBA" id="ARBA00001637"/>
    </source>
</evidence>
<evidence type="ECO:0000313" key="10">
    <source>
        <dbReference type="Proteomes" id="UP001595897"/>
    </source>
</evidence>
<dbReference type="Pfam" id="PF01967">
    <property type="entry name" value="MoaC"/>
    <property type="match status" value="1"/>
</dbReference>
<name>A0ABV9LVW6_9ALTE</name>
<feature type="active site" evidence="7">
    <location>
        <position position="128"/>
    </location>
</feature>
<feature type="domain" description="Molybdopterin cofactor biosynthesis C (MoaC)" evidence="8">
    <location>
        <begin position="15"/>
        <end position="150"/>
    </location>
</feature>
<evidence type="ECO:0000256" key="7">
    <source>
        <dbReference type="HAMAP-Rule" id="MF_01224"/>
    </source>
</evidence>
<gene>
    <name evidence="7 9" type="primary">moaC</name>
    <name evidence="9" type="ORF">ACFO4O_10910</name>
</gene>
<dbReference type="Gene3D" id="3.30.70.640">
    <property type="entry name" value="Molybdopterin cofactor biosynthesis C (MoaC) domain"/>
    <property type="match status" value="1"/>
</dbReference>
<evidence type="ECO:0000259" key="8">
    <source>
        <dbReference type="Pfam" id="PF01967"/>
    </source>
</evidence>
<comment type="caution">
    <text evidence="9">The sequence shown here is derived from an EMBL/GenBank/DDBJ whole genome shotgun (WGS) entry which is preliminary data.</text>
</comment>
<evidence type="ECO:0000256" key="5">
    <source>
        <dbReference type="ARBA" id="ARBA00023239"/>
    </source>
</evidence>
<dbReference type="InterPro" id="IPR050105">
    <property type="entry name" value="MoCo_biosynth_MoaA/MoaC"/>
</dbReference>
<comment type="similarity">
    <text evidence="7">Belongs to the MoaC family.</text>
</comment>
<comment type="pathway">
    <text evidence="2 7">Cofactor biosynthesis; molybdopterin biosynthesis.</text>
</comment>